<evidence type="ECO:0000256" key="3">
    <source>
        <dbReference type="ARBA" id="ARBA00023125"/>
    </source>
</evidence>
<keyword evidence="7" id="KW-1185">Reference proteome</keyword>
<keyword evidence="4" id="KW-0804">Transcription</keyword>
<keyword evidence="3" id="KW-0238">DNA-binding</keyword>
<dbReference type="Pfam" id="PF00126">
    <property type="entry name" value="HTH_1"/>
    <property type="match status" value="1"/>
</dbReference>
<proteinExistence type="inferred from homology"/>
<comment type="caution">
    <text evidence="6">The sequence shown here is derived from an EMBL/GenBank/DDBJ whole genome shotgun (WGS) entry which is preliminary data.</text>
</comment>
<dbReference type="InterPro" id="IPR050950">
    <property type="entry name" value="HTH-type_LysR_regulators"/>
</dbReference>
<dbReference type="PROSITE" id="PS50931">
    <property type="entry name" value="HTH_LYSR"/>
    <property type="match status" value="1"/>
</dbReference>
<reference evidence="7" key="1">
    <citation type="journal article" date="2019" name="Int. J. Syst. Evol. Microbiol.">
        <title>The Global Catalogue of Microorganisms (GCM) 10K type strain sequencing project: providing services to taxonomists for standard genome sequencing and annotation.</title>
        <authorList>
            <consortium name="The Broad Institute Genomics Platform"/>
            <consortium name="The Broad Institute Genome Sequencing Center for Infectious Disease"/>
            <person name="Wu L."/>
            <person name="Ma J."/>
        </authorList>
    </citation>
    <scope>NUCLEOTIDE SEQUENCE [LARGE SCALE GENOMIC DNA]</scope>
    <source>
        <strain evidence="7">JCM 18423</strain>
    </source>
</reference>
<evidence type="ECO:0000259" key="5">
    <source>
        <dbReference type="PROSITE" id="PS50931"/>
    </source>
</evidence>
<dbReference type="InterPro" id="IPR036390">
    <property type="entry name" value="WH_DNA-bd_sf"/>
</dbReference>
<evidence type="ECO:0000313" key="7">
    <source>
        <dbReference type="Proteomes" id="UP001500227"/>
    </source>
</evidence>
<dbReference type="SUPFAM" id="SSF53850">
    <property type="entry name" value="Periplasmic binding protein-like II"/>
    <property type="match status" value="1"/>
</dbReference>
<evidence type="ECO:0000256" key="4">
    <source>
        <dbReference type="ARBA" id="ARBA00023163"/>
    </source>
</evidence>
<dbReference type="EMBL" id="BAABKD010000001">
    <property type="protein sequence ID" value="GAA5084575.1"/>
    <property type="molecule type" value="Genomic_DNA"/>
</dbReference>
<evidence type="ECO:0000256" key="2">
    <source>
        <dbReference type="ARBA" id="ARBA00023015"/>
    </source>
</evidence>
<organism evidence="6 7">
    <name type="scientific">Paenalcaligenes hermetiae</name>
    <dbReference type="NCBI Taxonomy" id="1157987"/>
    <lineage>
        <taxon>Bacteria</taxon>
        <taxon>Pseudomonadati</taxon>
        <taxon>Pseudomonadota</taxon>
        <taxon>Betaproteobacteria</taxon>
        <taxon>Burkholderiales</taxon>
        <taxon>Alcaligenaceae</taxon>
        <taxon>Paenalcaligenes</taxon>
    </lineage>
</organism>
<feature type="domain" description="HTH lysR-type" evidence="5">
    <location>
        <begin position="1"/>
        <end position="58"/>
    </location>
</feature>
<dbReference type="Gene3D" id="3.40.190.290">
    <property type="match status" value="1"/>
</dbReference>
<name>A0ABP9LX89_9BURK</name>
<accession>A0ABP9LX89</accession>
<dbReference type="InterPro" id="IPR036388">
    <property type="entry name" value="WH-like_DNA-bd_sf"/>
</dbReference>
<dbReference type="Gene3D" id="1.10.10.10">
    <property type="entry name" value="Winged helix-like DNA-binding domain superfamily/Winged helix DNA-binding domain"/>
    <property type="match status" value="1"/>
</dbReference>
<keyword evidence="2" id="KW-0805">Transcription regulation</keyword>
<evidence type="ECO:0000313" key="6">
    <source>
        <dbReference type="EMBL" id="GAA5084575.1"/>
    </source>
</evidence>
<dbReference type="SUPFAM" id="SSF46785">
    <property type="entry name" value="Winged helix' DNA-binding domain"/>
    <property type="match status" value="1"/>
</dbReference>
<dbReference type="PANTHER" id="PTHR30419">
    <property type="entry name" value="HTH-TYPE TRANSCRIPTIONAL REGULATOR YBHD"/>
    <property type="match status" value="1"/>
</dbReference>
<dbReference type="Proteomes" id="UP001500227">
    <property type="component" value="Unassembled WGS sequence"/>
</dbReference>
<dbReference type="RefSeq" id="WP_345368990.1">
    <property type="nucleotide sequence ID" value="NZ_BAABKD010000001.1"/>
</dbReference>
<sequence>MDLVSLRFFVRVVEEGTISQAAQREHIAAAAISRRIADLEDQLGTPLLRRTNKGVHPTQAGMELLYRARSILNSVQDLKSHLQGYSQGQQGHIHLLANISVISQHLPHVLADFISAHPEVQLKIEEKNSLEIVYEIEKSQADIGIYTALPHDADIESYFFRHDHLGVLVPLDHDLAQFDRLFFEQCLDYDHIILRAGTQLNYQITKIAMEANRSVPVRAEIDSYEAMCLLVNAGMGIGVLPHQSTQTFQIPNTRFVWLNDAWAQRELLIGVRRKKELSPSAKILLEFLQNNDTTYMKNI</sequence>
<dbReference type="Pfam" id="PF03466">
    <property type="entry name" value="LysR_substrate"/>
    <property type="match status" value="1"/>
</dbReference>
<comment type="similarity">
    <text evidence="1">Belongs to the LysR transcriptional regulatory family.</text>
</comment>
<dbReference type="PANTHER" id="PTHR30419:SF2">
    <property type="entry name" value="LYSR FAMILY TRANSCRIPTIONAL REGULATOR"/>
    <property type="match status" value="1"/>
</dbReference>
<gene>
    <name evidence="6" type="ORF">GCM10023337_02290</name>
</gene>
<evidence type="ECO:0000256" key="1">
    <source>
        <dbReference type="ARBA" id="ARBA00009437"/>
    </source>
</evidence>
<protein>
    <submittedName>
        <fullName evidence="6">LysR family transcriptional regulator</fullName>
    </submittedName>
</protein>
<dbReference type="InterPro" id="IPR000847">
    <property type="entry name" value="LysR_HTH_N"/>
</dbReference>
<dbReference type="InterPro" id="IPR005119">
    <property type="entry name" value="LysR_subst-bd"/>
</dbReference>